<keyword evidence="3" id="KW-1185">Reference proteome</keyword>
<sequence length="125" mass="12973">MSTALLAGCATAPTESAGLAGTRWIITRVDGAAPAAPSRASLKFEDERLSANVGCNGIGGDYRVEGNRLIAGPLMATRMFCEGPVWQQEEAVNALLSAAPEMRRSGSTLRLVSGGHALDLELSEG</sequence>
<protein>
    <submittedName>
        <fullName evidence="2">Heat shock protein HslJ</fullName>
    </submittedName>
</protein>
<evidence type="ECO:0000259" key="1">
    <source>
        <dbReference type="Pfam" id="PF03724"/>
    </source>
</evidence>
<dbReference type="EMBL" id="JACHOA010000001">
    <property type="protein sequence ID" value="MBB4612008.1"/>
    <property type="molecule type" value="Genomic_DNA"/>
</dbReference>
<dbReference type="RefSeq" id="WP_158637659.1">
    <property type="nucleotide sequence ID" value="NZ_JACHOA010000001.1"/>
</dbReference>
<dbReference type="AlphaFoldDB" id="A0A7W7A7T0"/>
<dbReference type="InterPro" id="IPR038670">
    <property type="entry name" value="HslJ-like_sf"/>
</dbReference>
<dbReference type="InterPro" id="IPR053147">
    <property type="entry name" value="Hsp_HslJ-like"/>
</dbReference>
<evidence type="ECO:0000313" key="2">
    <source>
        <dbReference type="EMBL" id="MBB4612008.1"/>
    </source>
</evidence>
<organism evidence="2 3">
    <name type="scientific">Novosphingobium taihuense</name>
    <dbReference type="NCBI Taxonomy" id="260085"/>
    <lineage>
        <taxon>Bacteria</taxon>
        <taxon>Pseudomonadati</taxon>
        <taxon>Pseudomonadota</taxon>
        <taxon>Alphaproteobacteria</taxon>
        <taxon>Sphingomonadales</taxon>
        <taxon>Sphingomonadaceae</taxon>
        <taxon>Novosphingobium</taxon>
    </lineage>
</organism>
<evidence type="ECO:0000313" key="3">
    <source>
        <dbReference type="Proteomes" id="UP000538566"/>
    </source>
</evidence>
<proteinExistence type="predicted"/>
<keyword evidence="2" id="KW-0346">Stress response</keyword>
<name>A0A7W7A7T0_9SPHN</name>
<dbReference type="PANTHER" id="PTHR35535">
    <property type="entry name" value="HEAT SHOCK PROTEIN HSLJ"/>
    <property type="match status" value="1"/>
</dbReference>
<dbReference type="InterPro" id="IPR005184">
    <property type="entry name" value="DUF306_Meta_HslJ"/>
</dbReference>
<dbReference type="OrthoDB" id="5489750at2"/>
<dbReference type="Proteomes" id="UP000538566">
    <property type="component" value="Unassembled WGS sequence"/>
</dbReference>
<dbReference type="PANTHER" id="PTHR35535:SF1">
    <property type="entry name" value="HEAT SHOCK PROTEIN HSLJ"/>
    <property type="match status" value="1"/>
</dbReference>
<comment type="caution">
    <text evidence="2">The sequence shown here is derived from an EMBL/GenBank/DDBJ whole genome shotgun (WGS) entry which is preliminary data.</text>
</comment>
<feature type="domain" description="DUF306" evidence="1">
    <location>
        <begin position="17"/>
        <end position="116"/>
    </location>
</feature>
<gene>
    <name evidence="2" type="ORF">GGR37_000254</name>
</gene>
<dbReference type="Gene3D" id="2.40.128.270">
    <property type="match status" value="1"/>
</dbReference>
<reference evidence="2 3" key="1">
    <citation type="submission" date="2020-08" db="EMBL/GenBank/DDBJ databases">
        <title>Genomic Encyclopedia of Type Strains, Phase IV (KMG-IV): sequencing the most valuable type-strain genomes for metagenomic binning, comparative biology and taxonomic classification.</title>
        <authorList>
            <person name="Goeker M."/>
        </authorList>
    </citation>
    <scope>NUCLEOTIDE SEQUENCE [LARGE SCALE GENOMIC DNA]</scope>
    <source>
        <strain evidence="2 3">DSM 17507</strain>
    </source>
</reference>
<accession>A0A7W7A7T0</accession>
<dbReference type="Pfam" id="PF03724">
    <property type="entry name" value="META"/>
    <property type="match status" value="1"/>
</dbReference>